<protein>
    <recommendedName>
        <fullName evidence="3">Endonuclease/exonuclease/phosphatase domain-containing protein</fullName>
    </recommendedName>
</protein>
<sequence length="399" mass="42898">MALKVLFNRVVCRSRPTYFVSAFPKLEGVFEMDRLRTLLLSCATLLATNSWAADVKIVSWNIAASPYEKVLARASDYKKMADTLSPDVIVLIELTGRPDIKAIADAIGWQTYFATMSDGQVQGDEIHASLEVGVLSKIPITSVIEFDPKPEGHTHQVLTNAKPDGDSSIPVTEMPLKGIDMMGLAATDRGTLRVDLANGLTVFPVHLKSNSNDACFAADDAIKGLKKLDLPPVPALQSILDNGSDVKAKADKDNAFKRERVIAATKTVADQAVADGRTVLIAGDWNTSFEPGKFGQSFDDCQLAAFSCAKAPFPASTCTGDGFDDTFAVMTVPLVGSPKWAMLTKDLGRTYDDTDFADKAIDHMSVPASQAASFVAPKVAPDTFGSDHFPIFTVWTTGP</sequence>
<evidence type="ECO:0000313" key="2">
    <source>
        <dbReference type="Proteomes" id="UP000471705"/>
    </source>
</evidence>
<proteinExistence type="predicted"/>
<comment type="caution">
    <text evidence="1">The sequence shown here is derived from an EMBL/GenBank/DDBJ whole genome shotgun (WGS) entry which is preliminary data.</text>
</comment>
<reference evidence="1 2" key="1">
    <citation type="submission" date="2019-12" db="EMBL/GenBank/DDBJ databases">
        <title>Rhizobium genotypes associated with high levels of biological nitrogen fixation by grain legumes in a temperate-maritime cropping system.</title>
        <authorList>
            <person name="Maluk M."/>
            <person name="Francesc Ferrando Molina F."/>
            <person name="Lopez Del Egido L."/>
            <person name="Lafos M."/>
            <person name="Langarica-Fuentes A."/>
            <person name="Gebre Yohannes G."/>
            <person name="Young M.W."/>
            <person name="Martin P."/>
            <person name="Gantlett R."/>
            <person name="Kenicer G."/>
            <person name="Hawes C."/>
            <person name="Begg G.S."/>
            <person name="Quilliam R.S."/>
            <person name="Squire G.R."/>
            <person name="Poole P.S."/>
            <person name="Young P.W."/>
            <person name="Iannetta P.M."/>
            <person name="James E.K."/>
        </authorList>
    </citation>
    <scope>NUCLEOTIDE SEQUENCE [LARGE SCALE GENOMIC DNA]</scope>
    <source>
        <strain evidence="1 2">JHI54</strain>
    </source>
</reference>
<evidence type="ECO:0000313" key="1">
    <source>
        <dbReference type="EMBL" id="NEK19903.1"/>
    </source>
</evidence>
<dbReference type="RefSeq" id="WP_164050028.1">
    <property type="nucleotide sequence ID" value="NZ_WUFV01000034.1"/>
</dbReference>
<dbReference type="Gene3D" id="3.60.10.10">
    <property type="entry name" value="Endonuclease/exonuclease/phosphatase"/>
    <property type="match status" value="1"/>
</dbReference>
<evidence type="ECO:0008006" key="3">
    <source>
        <dbReference type="Google" id="ProtNLM"/>
    </source>
</evidence>
<dbReference type="Proteomes" id="UP000471705">
    <property type="component" value="Unassembled WGS sequence"/>
</dbReference>
<dbReference type="InterPro" id="IPR036691">
    <property type="entry name" value="Endo/exonu/phosph_ase_sf"/>
</dbReference>
<dbReference type="AlphaFoldDB" id="A0A7K3VRW7"/>
<dbReference type="EMBL" id="WUFV01000034">
    <property type="protein sequence ID" value="NEK19903.1"/>
    <property type="molecule type" value="Genomic_DNA"/>
</dbReference>
<organism evidence="1 2">
    <name type="scientific">Rhizobium leguminosarum</name>
    <dbReference type="NCBI Taxonomy" id="384"/>
    <lineage>
        <taxon>Bacteria</taxon>
        <taxon>Pseudomonadati</taxon>
        <taxon>Pseudomonadota</taxon>
        <taxon>Alphaproteobacteria</taxon>
        <taxon>Hyphomicrobiales</taxon>
        <taxon>Rhizobiaceae</taxon>
        <taxon>Rhizobium/Agrobacterium group</taxon>
        <taxon>Rhizobium</taxon>
    </lineage>
</organism>
<dbReference type="SUPFAM" id="SSF56219">
    <property type="entry name" value="DNase I-like"/>
    <property type="match status" value="1"/>
</dbReference>
<name>A0A7K3VRW7_RHILE</name>
<accession>A0A7K3VRW7</accession>
<gene>
    <name evidence="1" type="ORF">GR257_34650</name>
</gene>